<name>A0ABZ0HZ20_9GAMM</name>
<accession>A0ABZ0HZ20</accession>
<sequence>MATQITLETKRDAFDQLRVIEDALPETLEDGQVLFEVDRFALTANNISYCYVGDRLGYWRFFPTGDEAWGRVPAMGYATVLKSAHTDVEVGERVWGFFPMSTHLLINAGTTNSYNFCDISEHREGLAPIYAQFQRAASNPIYEPAREEQDSLLRGLYLTSWLCEDALFDNDFYAAKDCLITSASSKTSIALAQAVQTRGALRSVGLTSARNKAFCEELGCYDAVFTYEDIDKLPAQIPAVSVDMAGDRAVNKAIHKHYGDQLRYACLVGGTHQDGPMGAGEALPGPKPELFFAPAQAAKRSQEWGPSEMEKRIATSFVGFRRFADDWLKIRHFDGDSAAQEAFLKVLRGQASPAEGYTVSLRTG</sequence>
<evidence type="ECO:0000313" key="1">
    <source>
        <dbReference type="EMBL" id="WOJ92027.1"/>
    </source>
</evidence>
<dbReference type="Pfam" id="PF11017">
    <property type="entry name" value="DUF2855"/>
    <property type="match status" value="1"/>
</dbReference>
<keyword evidence="2" id="KW-1185">Reference proteome</keyword>
<organism evidence="1 2">
    <name type="scientific">Congregibacter variabilis</name>
    <dbReference type="NCBI Taxonomy" id="3081200"/>
    <lineage>
        <taxon>Bacteria</taxon>
        <taxon>Pseudomonadati</taxon>
        <taxon>Pseudomonadota</taxon>
        <taxon>Gammaproteobacteria</taxon>
        <taxon>Cellvibrionales</taxon>
        <taxon>Halieaceae</taxon>
        <taxon>Congregibacter</taxon>
    </lineage>
</organism>
<dbReference type="Gene3D" id="3.40.50.720">
    <property type="entry name" value="NAD(P)-binding Rossmann-like Domain"/>
    <property type="match status" value="1"/>
</dbReference>
<gene>
    <name evidence="1" type="ORF">R0135_09530</name>
</gene>
<dbReference type="Proteomes" id="UP001626537">
    <property type="component" value="Chromosome"/>
</dbReference>
<dbReference type="InterPro" id="IPR021276">
    <property type="entry name" value="DUF2855"/>
</dbReference>
<dbReference type="InterPro" id="IPR011032">
    <property type="entry name" value="GroES-like_sf"/>
</dbReference>
<proteinExistence type="predicted"/>
<dbReference type="EMBL" id="CP136864">
    <property type="protein sequence ID" value="WOJ92027.1"/>
    <property type="molecule type" value="Genomic_DNA"/>
</dbReference>
<dbReference type="SUPFAM" id="SSF50129">
    <property type="entry name" value="GroES-like"/>
    <property type="match status" value="1"/>
</dbReference>
<dbReference type="RefSeq" id="WP_407346594.1">
    <property type="nucleotide sequence ID" value="NZ_CP136864.1"/>
</dbReference>
<protein>
    <submittedName>
        <fullName evidence="1">DUF2855 family protein</fullName>
    </submittedName>
</protein>
<dbReference type="Gene3D" id="3.90.180.10">
    <property type="entry name" value="Medium-chain alcohol dehydrogenases, catalytic domain"/>
    <property type="match status" value="1"/>
</dbReference>
<evidence type="ECO:0000313" key="2">
    <source>
        <dbReference type="Proteomes" id="UP001626537"/>
    </source>
</evidence>
<reference evidence="1 2" key="1">
    <citation type="submission" date="2023-10" db="EMBL/GenBank/DDBJ databases">
        <title>Two novel species belonging to the OM43/NOR5 clade.</title>
        <authorList>
            <person name="Park M."/>
        </authorList>
    </citation>
    <scope>NUCLEOTIDE SEQUENCE [LARGE SCALE GENOMIC DNA]</scope>
    <source>
        <strain evidence="1 2">IMCC43200</strain>
    </source>
</reference>